<dbReference type="GeneID" id="63186890"/>
<dbReference type="AlphaFoldDB" id="A0A8A2VGU3"/>
<dbReference type="EMBL" id="CP071462">
    <property type="protein sequence ID" value="QSX00557.1"/>
    <property type="molecule type" value="Genomic_DNA"/>
</dbReference>
<gene>
    <name evidence="1" type="ORF">J0X25_06255</name>
</gene>
<organism evidence="1 2">
    <name type="scientific">Haloterrigena alkaliphila</name>
    <dbReference type="NCBI Taxonomy" id="2816475"/>
    <lineage>
        <taxon>Archaea</taxon>
        <taxon>Methanobacteriati</taxon>
        <taxon>Methanobacteriota</taxon>
        <taxon>Stenosarchaea group</taxon>
        <taxon>Halobacteria</taxon>
        <taxon>Halobacteriales</taxon>
        <taxon>Natrialbaceae</taxon>
        <taxon>Haloterrigena</taxon>
    </lineage>
</organism>
<dbReference type="KEGG" id="hakz:J0X25_06255"/>
<evidence type="ECO:0000313" key="2">
    <source>
        <dbReference type="Proteomes" id="UP000663203"/>
    </source>
</evidence>
<name>A0A8A2VGU3_9EURY</name>
<sequence>MSPDQPPIPHEALPPGWGPADCCDGRFVYRSSQPPIKLIADRTAANRAHPGLGLCRYWELRYRYFLADRAITESIGRVSTRRAAVDGLLECMQRINRTVSKVDGPVEVGDVLDRVSLSDFVPDGLSRSSP</sequence>
<reference evidence="1 2" key="1">
    <citation type="submission" date="2021-03" db="EMBL/GenBank/DDBJ databases">
        <title>Haloterrigena longa sp. nov. and Haloterrigena limicola sp. nov., extremely halophilic archaea isolated from a salt lake.</title>
        <authorList>
            <person name="Henglin C."/>
        </authorList>
    </citation>
    <scope>NUCLEOTIDE SEQUENCE [LARGE SCALE GENOMIC DNA]</scope>
    <source>
        <strain evidence="1 2">KZCA68</strain>
    </source>
</reference>
<evidence type="ECO:0000313" key="1">
    <source>
        <dbReference type="EMBL" id="QSX00557.1"/>
    </source>
</evidence>
<dbReference type="Proteomes" id="UP000663203">
    <property type="component" value="Chromosome"/>
</dbReference>
<accession>A0A8A2VGU3</accession>
<keyword evidence="2" id="KW-1185">Reference proteome</keyword>
<dbReference type="RefSeq" id="WP_207290277.1">
    <property type="nucleotide sequence ID" value="NZ_CP071462.1"/>
</dbReference>
<protein>
    <submittedName>
        <fullName evidence="1">Uncharacterized protein</fullName>
    </submittedName>
</protein>
<proteinExistence type="predicted"/>